<dbReference type="AlphaFoldDB" id="A0A9W8JDK0"/>
<evidence type="ECO:0000259" key="2">
    <source>
        <dbReference type="Pfam" id="PF12708"/>
    </source>
</evidence>
<dbReference type="InterPro" id="IPR011050">
    <property type="entry name" value="Pectin_lyase_fold/virulence"/>
</dbReference>
<comment type="caution">
    <text evidence="3">The sequence shown here is derived from an EMBL/GenBank/DDBJ whole genome shotgun (WGS) entry which is preliminary data.</text>
</comment>
<evidence type="ECO:0000313" key="3">
    <source>
        <dbReference type="EMBL" id="KAJ2933881.1"/>
    </source>
</evidence>
<dbReference type="InterPro" id="IPR024535">
    <property type="entry name" value="RHGA/B-epi-like_pectate_lyase"/>
</dbReference>
<dbReference type="Gene3D" id="2.160.20.10">
    <property type="entry name" value="Single-stranded right-handed beta-helix, Pectin lyase-like"/>
    <property type="match status" value="2"/>
</dbReference>
<evidence type="ECO:0000256" key="1">
    <source>
        <dbReference type="SAM" id="SignalP"/>
    </source>
</evidence>
<feature type="chain" id="PRO_5040784145" description="Rhamnogalacturonase A/B/Epimerase-like pectate lyase domain-containing protein" evidence="1">
    <location>
        <begin position="21"/>
        <end position="804"/>
    </location>
</feature>
<dbReference type="PANTHER" id="PTHR33928:SF2">
    <property type="entry name" value="PECTATE LYASE SUPERFAMILY PROTEIN DOMAIN-CONTAINING PROTEIN-RELATED"/>
    <property type="match status" value="1"/>
</dbReference>
<protein>
    <recommendedName>
        <fullName evidence="2">Rhamnogalacturonase A/B/Epimerase-like pectate lyase domain-containing protein</fullName>
    </recommendedName>
</protein>
<dbReference type="Pfam" id="PF12708">
    <property type="entry name" value="Pect-lyase_RHGA_epim"/>
    <property type="match status" value="2"/>
</dbReference>
<feature type="non-terminal residue" evidence="3">
    <location>
        <position position="1"/>
    </location>
</feature>
<gene>
    <name evidence="3" type="ORF">H1R20_g3210</name>
</gene>
<accession>A0A9W8JDK0</accession>
<dbReference type="FunFam" id="2.160.20.10:FF:000049">
    <property type="entry name" value="Putative exo-beta-1,3-glucanase"/>
    <property type="match status" value="1"/>
</dbReference>
<dbReference type="SUPFAM" id="SSF51126">
    <property type="entry name" value="Pectin lyase-like"/>
    <property type="match status" value="2"/>
</dbReference>
<dbReference type="GO" id="GO:0004650">
    <property type="term" value="F:polygalacturonase activity"/>
    <property type="evidence" value="ECO:0007669"/>
    <property type="project" value="InterPro"/>
</dbReference>
<dbReference type="CDD" id="cd23668">
    <property type="entry name" value="GH55_beta13glucanase-like"/>
    <property type="match status" value="1"/>
</dbReference>
<keyword evidence="4" id="KW-1185">Reference proteome</keyword>
<organism evidence="3 4">
    <name type="scientific">Candolleomyces eurysporus</name>
    <dbReference type="NCBI Taxonomy" id="2828524"/>
    <lineage>
        <taxon>Eukaryota</taxon>
        <taxon>Fungi</taxon>
        <taxon>Dikarya</taxon>
        <taxon>Basidiomycota</taxon>
        <taxon>Agaricomycotina</taxon>
        <taxon>Agaricomycetes</taxon>
        <taxon>Agaricomycetidae</taxon>
        <taxon>Agaricales</taxon>
        <taxon>Agaricineae</taxon>
        <taxon>Psathyrellaceae</taxon>
        <taxon>Candolleomyces</taxon>
    </lineage>
</organism>
<sequence length="804" mass="86317">MAVAPRLLPTLLLCSTLVSAILGNAQLSAPRVDASVPLTEQPKAPACAVPLGTQGRAKPSDPFWLEVIKHQGTSPYNPDRANYRVFRNVKDFGAVGDGIHDDTDAINAAIQFQGRCGGGSCPSSTISPAIVYFPKGTYLISRAIVPYYYTLLVGDAKNLPTLLAAATFNDMAVIDANPYIPGGGGSQYWVNTNNFFRVIKNFIIDVRRVPPEKPQGTGIHWQVSQATALRNIIFYMSTAPNTAHQGIWMENGSGGHMSDLVFNGGKFGMWVGNQQFTVRNITVNNAQTGVYALWNWGWTFQGLTIRNCSIGFEMQTGGLTLETQTAGAEAIIDAYVVNTPIFLQTTQPSTGSLAGSIVLNNVKLENVPVAVRVANGAVALAGGTKTIASWGQGNVYKGDNARGQFTQGNLPASYKASSLLDSAGRIVSRPQPQYETFLVSDFVSVRDYGAKGDGVTDDTQALNNIFSQFAGCKIIFFDAGHYIVTDTVFIPAGTRMVGEAWTVLAGKGPKFQKQRDPQVVFQVGKPGDVGIVEISDIIFSTVGPAAGAVVVEWNVKEPAGTKAGAGMWDSHIRTSGVSGSQLTNNQCPKTGTGGYDNCFAAFLHLHITKQASAYLEATWVWLADHDLDNDGVSQISVYSGRGILSESQGPVWLIGTGSEHHAIYQYRLVGAKDHYMGLIQTESPYYQPTPPTPAPFSLNESPKYSDPAIYNDSAPSAWALSVQGSKDIFIFGAGLYSFFHTYVECAITRACQSQIANIDRASSVYLFSLSTVGATKQISVEGRGIVDQVDNVNGFASTVTYWGL</sequence>
<dbReference type="InterPro" id="IPR012334">
    <property type="entry name" value="Pectin_lyas_fold"/>
</dbReference>
<dbReference type="PANTHER" id="PTHR33928">
    <property type="entry name" value="POLYGALACTURONASE QRT3"/>
    <property type="match status" value="1"/>
</dbReference>
<dbReference type="Proteomes" id="UP001140091">
    <property type="component" value="Unassembled WGS sequence"/>
</dbReference>
<reference evidence="3" key="1">
    <citation type="submission" date="2022-06" db="EMBL/GenBank/DDBJ databases">
        <title>Genome Sequence of Candolleomyces eurysporus.</title>
        <authorList>
            <person name="Buettner E."/>
        </authorList>
    </citation>
    <scope>NUCLEOTIDE SEQUENCE</scope>
    <source>
        <strain evidence="3">VTCC 930004</strain>
    </source>
</reference>
<feature type="domain" description="Rhamnogalacturonase A/B/Epimerase-like pectate lyase" evidence="2">
    <location>
        <begin position="86"/>
        <end position="312"/>
    </location>
</feature>
<name>A0A9W8JDK0_9AGAR</name>
<dbReference type="EMBL" id="JANBPK010000731">
    <property type="protein sequence ID" value="KAJ2933881.1"/>
    <property type="molecule type" value="Genomic_DNA"/>
</dbReference>
<dbReference type="OrthoDB" id="1046782at2759"/>
<evidence type="ECO:0000313" key="4">
    <source>
        <dbReference type="Proteomes" id="UP001140091"/>
    </source>
</evidence>
<feature type="domain" description="Rhamnogalacturonase A/B/Epimerase-like pectate lyase" evidence="2">
    <location>
        <begin position="442"/>
        <end position="501"/>
    </location>
</feature>
<keyword evidence="1" id="KW-0732">Signal</keyword>
<feature type="signal peptide" evidence="1">
    <location>
        <begin position="1"/>
        <end position="20"/>
    </location>
</feature>
<dbReference type="InterPro" id="IPR039279">
    <property type="entry name" value="QRT3-like"/>
</dbReference>
<proteinExistence type="predicted"/>